<accession>A0A3N5CTN8</accession>
<dbReference type="SUPFAM" id="SSF52799">
    <property type="entry name" value="(Phosphotyrosine protein) phosphatases II"/>
    <property type="match status" value="1"/>
</dbReference>
<dbReference type="InterPro" id="IPR026893">
    <property type="entry name" value="Tyr/Ser_Pase_IphP-type"/>
</dbReference>
<dbReference type="GO" id="GO:0004721">
    <property type="term" value="F:phosphoprotein phosphatase activity"/>
    <property type="evidence" value="ECO:0007669"/>
    <property type="project" value="InterPro"/>
</dbReference>
<dbReference type="PROSITE" id="PS00383">
    <property type="entry name" value="TYR_PHOSPHATASE_1"/>
    <property type="match status" value="1"/>
</dbReference>
<dbReference type="Proteomes" id="UP000275232">
    <property type="component" value="Unassembled WGS sequence"/>
</dbReference>
<organism evidence="2 3">
    <name type="scientific">Aurantiacibacter spongiae</name>
    <dbReference type="NCBI Taxonomy" id="2488860"/>
    <lineage>
        <taxon>Bacteria</taxon>
        <taxon>Pseudomonadati</taxon>
        <taxon>Pseudomonadota</taxon>
        <taxon>Alphaproteobacteria</taxon>
        <taxon>Sphingomonadales</taxon>
        <taxon>Erythrobacteraceae</taxon>
        <taxon>Aurantiacibacter</taxon>
    </lineage>
</organism>
<dbReference type="InterPro" id="IPR029021">
    <property type="entry name" value="Prot-tyrosine_phosphatase-like"/>
</dbReference>
<gene>
    <name evidence="2" type="ORF">EG799_03330</name>
</gene>
<evidence type="ECO:0000256" key="1">
    <source>
        <dbReference type="ARBA" id="ARBA00009580"/>
    </source>
</evidence>
<name>A0A3N5CTN8_9SPHN</name>
<protein>
    <submittedName>
        <fullName evidence="2">Tyrosine-protein phosphatase</fullName>
    </submittedName>
</protein>
<keyword evidence="3" id="KW-1185">Reference proteome</keyword>
<dbReference type="Gene3D" id="3.90.190.10">
    <property type="entry name" value="Protein tyrosine phosphatase superfamily"/>
    <property type="match status" value="1"/>
</dbReference>
<reference evidence="2 3" key="1">
    <citation type="submission" date="2018-11" db="EMBL/GenBank/DDBJ databases">
        <title>Erythrobacter spongiae sp. nov., isolated from a marine sponge.</title>
        <authorList>
            <person name="Zhuang L."/>
            <person name="Luo L."/>
        </authorList>
    </citation>
    <scope>NUCLEOTIDE SEQUENCE [LARGE SCALE GENOMIC DNA]</scope>
    <source>
        <strain evidence="2 3">HN-E23</strain>
    </source>
</reference>
<dbReference type="PANTHER" id="PTHR31126:SF1">
    <property type="entry name" value="TYROSINE SPECIFIC PROTEIN PHOSPHATASES DOMAIN-CONTAINING PROTEIN"/>
    <property type="match status" value="1"/>
</dbReference>
<dbReference type="Pfam" id="PF13350">
    <property type="entry name" value="Y_phosphatase3"/>
    <property type="match status" value="1"/>
</dbReference>
<dbReference type="AlphaFoldDB" id="A0A3N5CTN8"/>
<comment type="similarity">
    <text evidence="1">Belongs to the protein-tyrosine phosphatase family.</text>
</comment>
<evidence type="ECO:0000313" key="2">
    <source>
        <dbReference type="EMBL" id="RPF70760.1"/>
    </source>
</evidence>
<dbReference type="InterPro" id="IPR016130">
    <property type="entry name" value="Tyr_Pase_AS"/>
</dbReference>
<proteinExistence type="inferred from homology"/>
<comment type="caution">
    <text evidence="2">The sequence shown here is derived from an EMBL/GenBank/DDBJ whole genome shotgun (WGS) entry which is preliminary data.</text>
</comment>
<dbReference type="EMBL" id="RPFZ01000001">
    <property type="protein sequence ID" value="RPF70760.1"/>
    <property type="molecule type" value="Genomic_DNA"/>
</dbReference>
<dbReference type="PANTHER" id="PTHR31126">
    <property type="entry name" value="TYROSINE-PROTEIN PHOSPHATASE"/>
    <property type="match status" value="1"/>
</dbReference>
<sequence length="281" mass="30637">MRGTGMTLRDEDRLRIVTLEGAGNFRDFGGYRTQGGRRVATGRLYRANRLSHLTPRDIAALDARGITTIFDLRSVREREADPTAWTGEHLTAHSWPPGHKRRLVDMARDYPQTAAGARALMLDFYGELPLTLGHAFGAIITRIAAGAVPCVIHCSAGKDRTGMAAALVLAALGVPRETILDDYAMTDRIVASADDMARSIFTGRRGGERAQGTMQSEFPEEMIAVMLSARPEFLESAFAGIERAHGGLDEYLEAIGVTDAMRENLTRLLLEPPLSPLSETA</sequence>
<evidence type="ECO:0000313" key="3">
    <source>
        <dbReference type="Proteomes" id="UP000275232"/>
    </source>
</evidence>